<keyword evidence="2" id="KW-1185">Reference proteome</keyword>
<evidence type="ECO:0000313" key="1">
    <source>
        <dbReference type="EMBL" id="QIW99918.1"/>
    </source>
</evidence>
<accession>A0A6H0XZ77</accession>
<dbReference type="EMBL" id="CP051142">
    <property type="protein sequence ID" value="QIW99918.1"/>
    <property type="molecule type" value="Genomic_DNA"/>
</dbReference>
<dbReference type="Proteomes" id="UP000503462">
    <property type="component" value="Chromosome 4"/>
</dbReference>
<protein>
    <submittedName>
        <fullName evidence="1">Uncharacterized protein</fullName>
    </submittedName>
</protein>
<sequence length="114" mass="13139">MSCLQLPCSWHPKTYRSRTYAIGWLAIRADRRDQALLPNTITEDTKCQVAERTEYDDDREVCLEAIKVVVIEMAIEPSICADICQDRQLRWQRHLRCDEATEELGDGATIEPLS</sequence>
<dbReference type="AlphaFoldDB" id="A0A6H0XZ77"/>
<proteinExistence type="predicted"/>
<name>A0A6H0XZ77_9PEZI</name>
<organism evidence="1 2">
    <name type="scientific">Peltaster fructicola</name>
    <dbReference type="NCBI Taxonomy" id="286661"/>
    <lineage>
        <taxon>Eukaryota</taxon>
        <taxon>Fungi</taxon>
        <taxon>Dikarya</taxon>
        <taxon>Ascomycota</taxon>
        <taxon>Pezizomycotina</taxon>
        <taxon>Dothideomycetes</taxon>
        <taxon>Dothideomycetes incertae sedis</taxon>
        <taxon>Peltaster</taxon>
    </lineage>
</organism>
<gene>
    <name evidence="1" type="ORF">AMS68_005436</name>
</gene>
<evidence type="ECO:0000313" key="2">
    <source>
        <dbReference type="Proteomes" id="UP000503462"/>
    </source>
</evidence>
<reference evidence="1 2" key="1">
    <citation type="journal article" date="2016" name="Sci. Rep.">
        <title>Peltaster fructicola genome reveals evolution from an invasive phytopathogen to an ectophytic parasite.</title>
        <authorList>
            <person name="Xu C."/>
            <person name="Chen H."/>
            <person name="Gleason M.L."/>
            <person name="Xu J.R."/>
            <person name="Liu H."/>
            <person name="Zhang R."/>
            <person name="Sun G."/>
        </authorList>
    </citation>
    <scope>NUCLEOTIDE SEQUENCE [LARGE SCALE GENOMIC DNA]</scope>
    <source>
        <strain evidence="1 2">LNHT1506</strain>
    </source>
</reference>